<keyword evidence="4" id="KW-1185">Reference proteome</keyword>
<dbReference type="RefSeq" id="WP_091289605.1">
    <property type="nucleotide sequence ID" value="NZ_FNON01000003.1"/>
</dbReference>
<evidence type="ECO:0000313" key="3">
    <source>
        <dbReference type="EMBL" id="SDX70438.1"/>
    </source>
</evidence>
<dbReference type="InterPro" id="IPR011008">
    <property type="entry name" value="Dimeric_a/b-barrel"/>
</dbReference>
<dbReference type="OrthoDB" id="668782at2"/>
<dbReference type="PANTHER" id="PTHR35174">
    <property type="entry name" value="BLL7171 PROTEIN-RELATED"/>
    <property type="match status" value="1"/>
</dbReference>
<reference evidence="3 4" key="1">
    <citation type="submission" date="2016-10" db="EMBL/GenBank/DDBJ databases">
        <authorList>
            <person name="de Groot N.N."/>
        </authorList>
    </citation>
    <scope>NUCLEOTIDE SEQUENCE [LARGE SCALE GENOMIC DNA]</scope>
    <source>
        <strain evidence="3 4">CPCC 202699</strain>
    </source>
</reference>
<evidence type="ECO:0000256" key="1">
    <source>
        <dbReference type="ARBA" id="ARBA00007689"/>
    </source>
</evidence>
<dbReference type="Gene3D" id="3.30.70.1060">
    <property type="entry name" value="Dimeric alpha+beta barrel"/>
    <property type="match status" value="1"/>
</dbReference>
<protein>
    <submittedName>
        <fullName evidence="3">Uncharacterized conserved protein</fullName>
    </submittedName>
</protein>
<dbReference type="AlphaFoldDB" id="A0A1H3DWD6"/>
<comment type="similarity">
    <text evidence="1">Belongs to the YciI family.</text>
</comment>
<evidence type="ECO:0000313" key="4">
    <source>
        <dbReference type="Proteomes" id="UP000199515"/>
    </source>
</evidence>
<dbReference type="Proteomes" id="UP000199515">
    <property type="component" value="Unassembled WGS sequence"/>
</dbReference>
<dbReference type="EMBL" id="FNON01000003">
    <property type="protein sequence ID" value="SDX70438.1"/>
    <property type="molecule type" value="Genomic_DNA"/>
</dbReference>
<dbReference type="PANTHER" id="PTHR35174:SF3">
    <property type="entry name" value="BLL7171 PROTEIN"/>
    <property type="match status" value="1"/>
</dbReference>
<dbReference type="STRING" id="589385.SAMN05421504_103544"/>
<organism evidence="3 4">
    <name type="scientific">Amycolatopsis xylanica</name>
    <dbReference type="NCBI Taxonomy" id="589385"/>
    <lineage>
        <taxon>Bacteria</taxon>
        <taxon>Bacillati</taxon>
        <taxon>Actinomycetota</taxon>
        <taxon>Actinomycetes</taxon>
        <taxon>Pseudonocardiales</taxon>
        <taxon>Pseudonocardiaceae</taxon>
        <taxon>Amycolatopsis</taxon>
    </lineage>
</organism>
<name>A0A1H3DWD6_9PSEU</name>
<proteinExistence type="inferred from homology"/>
<sequence length="140" mass="15337">MKYLIMMFGSQQDYDMLAGGPAKGPAWTPEDFARLGEFMEKWNGALVESGEFVDAQGMTAPVHARRVSLRDGVPVVTDGPYAETQEVLAGYTLVECASFDRATEIAAQLADTPHPAGTDLGRDWYVDVRPIADSRDHLDD</sequence>
<dbReference type="SUPFAM" id="SSF54909">
    <property type="entry name" value="Dimeric alpha+beta barrel"/>
    <property type="match status" value="1"/>
</dbReference>
<evidence type="ECO:0000259" key="2">
    <source>
        <dbReference type="Pfam" id="PF03795"/>
    </source>
</evidence>
<dbReference type="InterPro" id="IPR005545">
    <property type="entry name" value="YCII"/>
</dbReference>
<feature type="domain" description="YCII-related" evidence="2">
    <location>
        <begin position="33"/>
        <end position="108"/>
    </location>
</feature>
<accession>A0A1H3DWD6</accession>
<dbReference type="Pfam" id="PF03795">
    <property type="entry name" value="YCII"/>
    <property type="match status" value="1"/>
</dbReference>
<gene>
    <name evidence="3" type="ORF">SAMN05421504_103544</name>
</gene>